<dbReference type="SUPFAM" id="SSF51395">
    <property type="entry name" value="FMN-linked oxidoreductases"/>
    <property type="match status" value="1"/>
</dbReference>
<gene>
    <name evidence="27" type="primary">gltB</name>
    <name evidence="26" type="ORF">CFY87_02710</name>
    <name evidence="27" type="ORF">NCTC10851_01785</name>
</gene>
<keyword evidence="14" id="KW-0315">Glutamine amidotransferase</keyword>
<dbReference type="InterPro" id="IPR017932">
    <property type="entry name" value="GATase_2_dom"/>
</dbReference>
<dbReference type="FunCoup" id="A0A263HF25">
    <property type="interactions" value="450"/>
</dbReference>
<evidence type="ECO:0000256" key="16">
    <source>
        <dbReference type="ARBA" id="ARBA00023004"/>
    </source>
</evidence>
<comment type="pathway">
    <text evidence="20">Amino-acid biosynthesis; L-glutamate biosynthesis via GLT pathway; L-glutamate from 2-oxoglutarate and L-glutamine (NADP(+) route): step 1/1.</text>
</comment>
<comment type="similarity">
    <text evidence="6">Belongs to the glutamate synthase family.</text>
</comment>
<dbReference type="Pfam" id="PF00310">
    <property type="entry name" value="GATase_2"/>
    <property type="match status" value="1"/>
</dbReference>
<evidence type="ECO:0000256" key="24">
    <source>
        <dbReference type="ARBA" id="ARBA00079921"/>
    </source>
</evidence>
<evidence type="ECO:0000256" key="18">
    <source>
        <dbReference type="ARBA" id="ARBA00023164"/>
    </source>
</evidence>
<evidence type="ECO:0000313" key="28">
    <source>
        <dbReference type="Proteomes" id="UP000215738"/>
    </source>
</evidence>
<dbReference type="CDD" id="cd00713">
    <property type="entry name" value="GltS"/>
    <property type="match status" value="1"/>
</dbReference>
<evidence type="ECO:0000256" key="4">
    <source>
        <dbReference type="ARBA" id="ARBA00004802"/>
    </source>
</evidence>
<dbReference type="Gene3D" id="2.160.20.60">
    <property type="entry name" value="Glutamate synthase, alpha subunit, C-terminal domain"/>
    <property type="match status" value="1"/>
</dbReference>
<comment type="cofactor">
    <cofactor evidence="3">
        <name>FAD</name>
        <dbReference type="ChEBI" id="CHEBI:57692"/>
    </cofactor>
</comment>
<evidence type="ECO:0000256" key="23">
    <source>
        <dbReference type="ARBA" id="ARBA00072108"/>
    </source>
</evidence>
<dbReference type="SUPFAM" id="SSF56235">
    <property type="entry name" value="N-terminal nucleophile aminohydrolases (Ntn hydrolases)"/>
    <property type="match status" value="1"/>
</dbReference>
<comment type="pathway">
    <text evidence="4">Energy metabolism; nitrogen metabolism.</text>
</comment>
<dbReference type="EMBL" id="NLFK01000002">
    <property type="protein sequence ID" value="OZN25529.1"/>
    <property type="molecule type" value="Genomic_DNA"/>
</dbReference>
<evidence type="ECO:0000256" key="19">
    <source>
        <dbReference type="ARBA" id="ARBA00023291"/>
    </source>
</evidence>
<dbReference type="InterPro" id="IPR002932">
    <property type="entry name" value="Glu_synthdom"/>
</dbReference>
<evidence type="ECO:0000256" key="8">
    <source>
        <dbReference type="ARBA" id="ARBA00022605"/>
    </source>
</evidence>
<comment type="catalytic activity">
    <reaction evidence="21">
        <text>2 L-glutamate + NADP(+) = L-glutamine + 2-oxoglutarate + NADPH + H(+)</text>
        <dbReference type="Rhea" id="RHEA:15501"/>
        <dbReference type="ChEBI" id="CHEBI:15378"/>
        <dbReference type="ChEBI" id="CHEBI:16810"/>
        <dbReference type="ChEBI" id="CHEBI:29985"/>
        <dbReference type="ChEBI" id="CHEBI:57783"/>
        <dbReference type="ChEBI" id="CHEBI:58349"/>
        <dbReference type="ChEBI" id="CHEBI:58359"/>
        <dbReference type="EC" id="1.4.1.13"/>
    </reaction>
</comment>
<keyword evidence="15 27" id="KW-0560">Oxidoreductase</keyword>
<dbReference type="EC" id="1.4.1.13" evidence="7"/>
<evidence type="ECO:0000259" key="25">
    <source>
        <dbReference type="PROSITE" id="PS51278"/>
    </source>
</evidence>
<dbReference type="InterPro" id="IPR036485">
    <property type="entry name" value="Glu_synth_asu_C_sf"/>
</dbReference>
<keyword evidence="19" id="KW-0003">3Fe-4S</keyword>
<evidence type="ECO:0000256" key="3">
    <source>
        <dbReference type="ARBA" id="ARBA00001974"/>
    </source>
</evidence>
<feature type="domain" description="Glutamine amidotransferase type-2" evidence="25">
    <location>
        <begin position="14"/>
        <end position="403"/>
    </location>
</feature>
<dbReference type="GO" id="GO:0019676">
    <property type="term" value="P:ammonia assimilation cycle"/>
    <property type="evidence" value="ECO:0007669"/>
    <property type="project" value="TreeGrafter"/>
</dbReference>
<dbReference type="FunFam" id="2.160.20.60:FF:000002">
    <property type="entry name" value="Glutamate synthase, large subunit"/>
    <property type="match status" value="1"/>
</dbReference>
<keyword evidence="13" id="KW-0521">NADP</keyword>
<evidence type="ECO:0000256" key="22">
    <source>
        <dbReference type="ARBA" id="ARBA00053198"/>
    </source>
</evidence>
<dbReference type="InterPro" id="IPR006982">
    <property type="entry name" value="Glu_synth_centr_N"/>
</dbReference>
<dbReference type="Proteomes" id="UP000254507">
    <property type="component" value="Unassembled WGS sequence"/>
</dbReference>
<dbReference type="InterPro" id="IPR029055">
    <property type="entry name" value="Ntn_hydrolases_N"/>
</dbReference>
<keyword evidence="17" id="KW-0411">Iron-sulfur</keyword>
<dbReference type="FunFam" id="3.60.20.10:FF:000001">
    <property type="entry name" value="Glutamate synthase, large subunit"/>
    <property type="match status" value="1"/>
</dbReference>
<dbReference type="InterPro" id="IPR050711">
    <property type="entry name" value="ET-N_metabolism_enzyme"/>
</dbReference>
<evidence type="ECO:0000256" key="21">
    <source>
        <dbReference type="ARBA" id="ARBA00048151"/>
    </source>
</evidence>
<dbReference type="CDD" id="cd00982">
    <property type="entry name" value="gltB_C"/>
    <property type="match status" value="1"/>
</dbReference>
<protein>
    <recommendedName>
        <fullName evidence="23">Glutamate synthase [NADPH] large chain</fullName>
        <ecNumber evidence="7">1.4.1.13</ecNumber>
    </recommendedName>
    <alternativeName>
        <fullName evidence="24">Glutamate synthase subunit alpha</fullName>
    </alternativeName>
</protein>
<keyword evidence="18" id="KW-0314">Glutamate biosynthesis</keyword>
<evidence type="ECO:0000256" key="1">
    <source>
        <dbReference type="ARBA" id="ARBA00001917"/>
    </source>
</evidence>
<dbReference type="CDD" id="cd02808">
    <property type="entry name" value="GltS_FMN"/>
    <property type="match status" value="1"/>
</dbReference>
<evidence type="ECO:0000256" key="6">
    <source>
        <dbReference type="ARBA" id="ARBA00009716"/>
    </source>
</evidence>
<dbReference type="InParanoid" id="A0A263HF25"/>
<keyword evidence="8" id="KW-0028">Amino-acid biosynthesis</keyword>
<comment type="pathway">
    <text evidence="5">Nitrogen metabolism.</text>
</comment>
<evidence type="ECO:0000313" key="29">
    <source>
        <dbReference type="Proteomes" id="UP000254507"/>
    </source>
</evidence>
<reference evidence="27 29" key="2">
    <citation type="submission" date="2018-06" db="EMBL/GenBank/DDBJ databases">
        <authorList>
            <consortium name="Pathogen Informatics"/>
            <person name="Doyle S."/>
        </authorList>
    </citation>
    <scope>NUCLEOTIDE SEQUENCE [LARGE SCALE GENOMIC DNA]</scope>
    <source>
        <strain evidence="27 29">NCTC10851</strain>
    </source>
</reference>
<dbReference type="Pfam" id="PF01493">
    <property type="entry name" value="GXGXG"/>
    <property type="match status" value="1"/>
</dbReference>
<evidence type="ECO:0000256" key="12">
    <source>
        <dbReference type="ARBA" id="ARBA00022827"/>
    </source>
</evidence>
<evidence type="ECO:0000256" key="14">
    <source>
        <dbReference type="ARBA" id="ARBA00022962"/>
    </source>
</evidence>
<dbReference type="Gene3D" id="3.20.20.70">
    <property type="entry name" value="Aldolase class I"/>
    <property type="match status" value="2"/>
</dbReference>
<keyword evidence="11" id="KW-0479">Metal-binding</keyword>
<dbReference type="NCBIfam" id="NF008730">
    <property type="entry name" value="PRK11750.1"/>
    <property type="match status" value="1"/>
</dbReference>
<evidence type="ECO:0000256" key="15">
    <source>
        <dbReference type="ARBA" id="ARBA00023002"/>
    </source>
</evidence>
<evidence type="ECO:0000256" key="5">
    <source>
        <dbReference type="ARBA" id="ARBA00004909"/>
    </source>
</evidence>
<keyword evidence="9" id="KW-0285">Flavoprotein</keyword>
<dbReference type="FunFam" id="3.20.20.70:FF:000109">
    <property type="entry name" value="Glutamate synthase, large subunit"/>
    <property type="match status" value="1"/>
</dbReference>
<dbReference type="GO" id="GO:0046872">
    <property type="term" value="F:metal ion binding"/>
    <property type="evidence" value="ECO:0007669"/>
    <property type="project" value="UniProtKB-KW"/>
</dbReference>
<dbReference type="GO" id="GO:0051538">
    <property type="term" value="F:3 iron, 4 sulfur cluster binding"/>
    <property type="evidence" value="ECO:0007669"/>
    <property type="project" value="UniProtKB-KW"/>
</dbReference>
<name>A0A263HF25_9PAST</name>
<comment type="cofactor">
    <cofactor evidence="2">
        <name>[3Fe-4S] cluster</name>
        <dbReference type="ChEBI" id="CHEBI:21137"/>
    </cofactor>
</comment>
<dbReference type="InterPro" id="IPR013785">
    <property type="entry name" value="Aldolase_TIM"/>
</dbReference>
<organism evidence="27 29">
    <name type="scientific">Actinobacillus seminis</name>
    <dbReference type="NCBI Taxonomy" id="722"/>
    <lineage>
        <taxon>Bacteria</taxon>
        <taxon>Pseudomonadati</taxon>
        <taxon>Pseudomonadota</taxon>
        <taxon>Gammaproteobacteria</taxon>
        <taxon>Pasteurellales</taxon>
        <taxon>Pasteurellaceae</taxon>
        <taxon>Actinobacillus</taxon>
    </lineage>
</organism>
<dbReference type="Pfam" id="PF04898">
    <property type="entry name" value="Glu_syn_central"/>
    <property type="match status" value="1"/>
</dbReference>
<evidence type="ECO:0000256" key="20">
    <source>
        <dbReference type="ARBA" id="ARBA00037898"/>
    </source>
</evidence>
<evidence type="ECO:0000256" key="7">
    <source>
        <dbReference type="ARBA" id="ARBA00012079"/>
    </source>
</evidence>
<dbReference type="GO" id="GO:0004355">
    <property type="term" value="F:glutamate synthase (NADPH) activity"/>
    <property type="evidence" value="ECO:0007669"/>
    <property type="project" value="UniProtKB-EC"/>
</dbReference>
<dbReference type="OrthoDB" id="9758182at2"/>
<dbReference type="Proteomes" id="UP000215738">
    <property type="component" value="Unassembled WGS sequence"/>
</dbReference>
<proteinExistence type="inferred from homology"/>
<evidence type="ECO:0000313" key="26">
    <source>
        <dbReference type="EMBL" id="OZN25529.1"/>
    </source>
</evidence>
<accession>A0A263HF25</accession>
<evidence type="ECO:0000256" key="2">
    <source>
        <dbReference type="ARBA" id="ARBA00001927"/>
    </source>
</evidence>
<dbReference type="RefSeq" id="WP_094945766.1">
    <property type="nucleotide sequence ID" value="NZ_NLFK01000002.1"/>
</dbReference>
<keyword evidence="16" id="KW-0408">Iron</keyword>
<dbReference type="PANTHER" id="PTHR11938">
    <property type="entry name" value="FAD NADPH DEHYDROGENASE/OXIDOREDUCTASE"/>
    <property type="match status" value="1"/>
</dbReference>
<dbReference type="Pfam" id="PF01645">
    <property type="entry name" value="Glu_synthase"/>
    <property type="match status" value="1"/>
</dbReference>
<reference evidence="26 28" key="1">
    <citation type="submission" date="2017-07" db="EMBL/GenBank/DDBJ databases">
        <title>Virulence factors identified in Actinobacillus seminis.</title>
        <authorList>
            <person name="Negrete-Abascal E."/>
            <person name="Vaca-Pacheco S."/>
            <person name="Montes-Garcia F."/>
            <person name="Leyto-Gil A.M."/>
            <person name="Fragoso-Garcia E."/>
            <person name="Carvente-Garcia R."/>
            <person name="Perez-Agueros S."/>
            <person name="Castelan-Sanchez H.G."/>
            <person name="Garcia-Molina A."/>
            <person name="Villamar T.E."/>
            <person name="Vazquez-Cruz C."/>
        </authorList>
    </citation>
    <scope>NUCLEOTIDE SEQUENCE [LARGE SCALE GENOMIC DNA]</scope>
    <source>
        <strain evidence="26 28">ATCC 15768</strain>
    </source>
</reference>
<dbReference type="PANTHER" id="PTHR11938:SF148">
    <property type="entry name" value="GLUTAMATE SYNTHASE [NADPH] LARGE CHAIN"/>
    <property type="match status" value="1"/>
</dbReference>
<evidence type="ECO:0000256" key="11">
    <source>
        <dbReference type="ARBA" id="ARBA00022723"/>
    </source>
</evidence>
<dbReference type="InterPro" id="IPR002489">
    <property type="entry name" value="Glu_synth_asu_C"/>
</dbReference>
<dbReference type="EMBL" id="UFSB01000001">
    <property type="protein sequence ID" value="SUU37857.1"/>
    <property type="molecule type" value="Genomic_DNA"/>
</dbReference>
<evidence type="ECO:0000313" key="27">
    <source>
        <dbReference type="EMBL" id="SUU37857.1"/>
    </source>
</evidence>
<evidence type="ECO:0000256" key="10">
    <source>
        <dbReference type="ARBA" id="ARBA00022643"/>
    </source>
</evidence>
<evidence type="ECO:0000256" key="17">
    <source>
        <dbReference type="ARBA" id="ARBA00023014"/>
    </source>
</evidence>
<keyword evidence="10" id="KW-0288">FMN</keyword>
<dbReference type="Gene3D" id="3.60.20.10">
    <property type="entry name" value="Glutamine Phosphoribosylpyrophosphate, subunit 1, domain 1"/>
    <property type="match status" value="1"/>
</dbReference>
<dbReference type="PROSITE" id="PS51278">
    <property type="entry name" value="GATASE_TYPE_2"/>
    <property type="match status" value="1"/>
</dbReference>
<keyword evidence="12" id="KW-0274">FAD</keyword>
<dbReference type="GO" id="GO:0006537">
    <property type="term" value="P:glutamate biosynthetic process"/>
    <property type="evidence" value="ECO:0007669"/>
    <property type="project" value="UniProtKB-KW"/>
</dbReference>
<comment type="function">
    <text evidence="22">Catalyzes the conversion of L-glutamine and 2-oxoglutarate into two molecules of L-glutamate.</text>
</comment>
<dbReference type="FunFam" id="3.20.20.70:FF:000061">
    <property type="entry name" value="Glutamate synthase large subunit"/>
    <property type="match status" value="1"/>
</dbReference>
<sequence length="1488" mass="163681">MEKLYDRSFERENCGFGLIANLDGVQSHKVVRNGILGLSRMQHRGAILADGKTGDGCGLSLQMPEGFFRAIAAESGFSLAKIFGVGQIFLPRDEKLAQEYIEIINEELTYETLGVPAWRDVPTNPTVLGSIALADMPTIKQVFINAPSGWRVQDLQRRLFVARRRIEKRIEHPDFYICSFSNQTIVYKGLCMPKDLPKFYLDLADLRMQTAICLFHQRFSTNTQPRWKLAQPFRYLAHNGEINTISGNRAWAKARGYKYRTPLIPDLQSAAPFVNETGSDSSSLDNMLELFVSGGMDLFRAMRLLVPPAWQQNPDMDDDLRAFYDFNSMHMEPWDGPAGIVLTDGRYAACNLDRNGLRPARYVITEDRLITIASEVGIWNYAPDEVVEKGRVGPGQLLVIDTKKGKLLHSDEIDNEVKARHPYREWLNKHVQRLIPFEQLPENEVGETTMDESALKVYQKQFLYDNEELESIIRVLGENGQEPVGSMGDDTPFAVLSERPRLLFDYFRQYFAQVTNPPIDPLREAHVMTLATSIGREMSVFFEAEGMSSRVNFKSPILVYSDMQQILRLPEEHYKNTILDATYNPNEQDLKQAIEQLCEQAKQAVWENAVLLIISDRNINKERQPIPSALAVGALQNCLVDANLRCDTNIIVQTAEARNPHHFAVLLGLGATAIYPYLAYETLAHMVQSGAINKPLRVVIGNFRNGINKGLYKIMSKMGISCISSYRCARLFEVVGLSSEITALCFPGIINRIEGASFADLHQQLNSARKRAWRPSQDLEMGGYLKYKPQGEYHAYNPEVVNRLQAAVNSGDYAGYRAFRDAVNQRPITTIRDMLRLKVEDGKAINIERVEPAEHLYKRFDSAAMSIGALSPEAHEALAVAMNRLGGYSNSGEGGEDPKRYGTEKVSKIKQVASGRFGVTPAYLMSAEVIQIKVAQGAKPGEGGQLPGDKVTPYIAQLRYAVPGSTLISPPPHHDIYSIEDLAQLIFDLKQVNPKALISVKLVSLPGVGTIATGVAKAYADLITIAGYDGGTGASPLSSVKYCGSPWELGLAEAQQALVENNLRHKVRLQVDGGLKTGLDIVKAAILGAESFGFGTAPMVALGCRYLRICHLNNCATGIATQDDTLRNKHYHGLPEKAMNYFKFIAQDVREILAQLGVEKLTDLIGRTELLEIIEGETGRQRGLDLSKLLYSPKVPDGSSRYCTQSNPTFDQGLLNKNIVAQAQNAFESGLCSSMDLEITNVDRSVGATLSGLVAARYGNRGNSLQEFNINLTGTAGQSLGVWLAGGVNLTLTGDANDYVGKGMAGGRIVIKPHNGVAFKAEDAAIAGNTCLYGATGGELFASGRAGERFAVRNSGAIAVVEGIGDNGCEYMTGGVVTVLGKTGINFGAGMTGGFAYVLDVDGKFAGRLNPELVEGLSINELPTHQEHLRGLISRHVELTHSAIGERILANWDSYVARFVLVKPKANDVNALLGHKRRTVTELGEVIQ</sequence>
<evidence type="ECO:0000256" key="13">
    <source>
        <dbReference type="ARBA" id="ARBA00022857"/>
    </source>
</evidence>
<keyword evidence="28" id="KW-1185">Reference proteome</keyword>
<comment type="cofactor">
    <cofactor evidence="1">
        <name>FMN</name>
        <dbReference type="ChEBI" id="CHEBI:58210"/>
    </cofactor>
</comment>
<evidence type="ECO:0000256" key="9">
    <source>
        <dbReference type="ARBA" id="ARBA00022630"/>
    </source>
</evidence>
<dbReference type="SUPFAM" id="SSF69336">
    <property type="entry name" value="Alpha subunit of glutamate synthase, C-terminal domain"/>
    <property type="match status" value="1"/>
</dbReference>